<sequence>MQFVPDVYDAVANLTGIRLNGATKAAMCEVVDPGAKQQAAFAGAFYPGVHGTFPLVLHPIIIYSVFYQLDPEEVPADCGYTMVYTCDARKPD</sequence>
<dbReference type="AlphaFoldDB" id="A0A150GPU1"/>
<protein>
    <submittedName>
        <fullName evidence="1">Uncharacterized protein</fullName>
    </submittedName>
</protein>
<keyword evidence="2" id="KW-1185">Reference proteome</keyword>
<accession>A0A150GPU1</accession>
<gene>
    <name evidence="1" type="ORF">GPECTOR_11g288</name>
</gene>
<organism evidence="1 2">
    <name type="scientific">Gonium pectorale</name>
    <name type="common">Green alga</name>
    <dbReference type="NCBI Taxonomy" id="33097"/>
    <lineage>
        <taxon>Eukaryota</taxon>
        <taxon>Viridiplantae</taxon>
        <taxon>Chlorophyta</taxon>
        <taxon>core chlorophytes</taxon>
        <taxon>Chlorophyceae</taxon>
        <taxon>CS clade</taxon>
        <taxon>Chlamydomonadales</taxon>
        <taxon>Volvocaceae</taxon>
        <taxon>Gonium</taxon>
    </lineage>
</organism>
<evidence type="ECO:0000313" key="2">
    <source>
        <dbReference type="Proteomes" id="UP000075714"/>
    </source>
</evidence>
<evidence type="ECO:0000313" key="1">
    <source>
        <dbReference type="EMBL" id="KXZ51849.1"/>
    </source>
</evidence>
<name>A0A150GPU1_GONPE</name>
<reference evidence="2" key="1">
    <citation type="journal article" date="2016" name="Nat. Commun.">
        <title>The Gonium pectorale genome demonstrates co-option of cell cycle regulation during the evolution of multicellularity.</title>
        <authorList>
            <person name="Hanschen E.R."/>
            <person name="Marriage T.N."/>
            <person name="Ferris P.J."/>
            <person name="Hamaji T."/>
            <person name="Toyoda A."/>
            <person name="Fujiyama A."/>
            <person name="Neme R."/>
            <person name="Noguchi H."/>
            <person name="Minakuchi Y."/>
            <person name="Suzuki M."/>
            <person name="Kawai-Toyooka H."/>
            <person name="Smith D.R."/>
            <person name="Sparks H."/>
            <person name="Anderson J."/>
            <person name="Bakaric R."/>
            <person name="Luria V."/>
            <person name="Karger A."/>
            <person name="Kirschner M.W."/>
            <person name="Durand P.M."/>
            <person name="Michod R.E."/>
            <person name="Nozaki H."/>
            <person name="Olson B.J."/>
        </authorList>
    </citation>
    <scope>NUCLEOTIDE SEQUENCE [LARGE SCALE GENOMIC DNA]</scope>
    <source>
        <strain evidence="2">NIES-2863</strain>
    </source>
</reference>
<dbReference type="Proteomes" id="UP000075714">
    <property type="component" value="Unassembled WGS sequence"/>
</dbReference>
<dbReference type="EMBL" id="LSYV01000012">
    <property type="protein sequence ID" value="KXZ51849.1"/>
    <property type="molecule type" value="Genomic_DNA"/>
</dbReference>
<comment type="caution">
    <text evidence="1">The sequence shown here is derived from an EMBL/GenBank/DDBJ whole genome shotgun (WGS) entry which is preliminary data.</text>
</comment>
<proteinExistence type="predicted"/>